<dbReference type="PROSITE" id="PS51192">
    <property type="entry name" value="HELICASE_ATP_BIND_1"/>
    <property type="match status" value="1"/>
</dbReference>
<comment type="similarity">
    <text evidence="6">Belongs to the helicase family. Dicer subfamily.</text>
</comment>
<accession>A0A165Z7M0</accession>
<dbReference type="Gene3D" id="3.40.50.300">
    <property type="entry name" value="P-loop containing nucleotide triphosphate hydrolases"/>
    <property type="match status" value="2"/>
</dbReference>
<gene>
    <name evidence="12" type="ORF">SISSUDRAFT_1053433</name>
</gene>
<dbReference type="InterPro" id="IPR027417">
    <property type="entry name" value="P-loop_NTPase"/>
</dbReference>
<dbReference type="SUPFAM" id="SSF52540">
    <property type="entry name" value="P-loop containing nucleoside triphosphate hydrolases"/>
    <property type="match status" value="1"/>
</dbReference>
<dbReference type="InterPro" id="IPR000999">
    <property type="entry name" value="RNase_III_dom"/>
</dbReference>
<dbReference type="GO" id="GO:0004386">
    <property type="term" value="F:helicase activity"/>
    <property type="evidence" value="ECO:0007669"/>
    <property type="project" value="UniProtKB-KW"/>
</dbReference>
<evidence type="ECO:0000313" key="13">
    <source>
        <dbReference type="Proteomes" id="UP000076798"/>
    </source>
</evidence>
<evidence type="ECO:0000256" key="3">
    <source>
        <dbReference type="ARBA" id="ARBA00022801"/>
    </source>
</evidence>
<dbReference type="SMART" id="SM00535">
    <property type="entry name" value="RIBOc"/>
    <property type="match status" value="2"/>
</dbReference>
<dbReference type="Pfam" id="PF00271">
    <property type="entry name" value="Helicase_C"/>
    <property type="match status" value="1"/>
</dbReference>
<evidence type="ECO:0000256" key="1">
    <source>
        <dbReference type="ARBA" id="ARBA00022737"/>
    </source>
</evidence>
<evidence type="ECO:0000259" key="9">
    <source>
        <dbReference type="PROSITE" id="PS51192"/>
    </source>
</evidence>
<protein>
    <submittedName>
        <fullName evidence="12">p-loop containing nucleoside triphosphate hydrolase protein</fullName>
    </submittedName>
</protein>
<feature type="domain" description="Helicase C-terminal" evidence="10">
    <location>
        <begin position="397"/>
        <end position="612"/>
    </location>
</feature>
<dbReference type="PANTHER" id="PTHR14950">
    <property type="entry name" value="DICER-RELATED"/>
    <property type="match status" value="1"/>
</dbReference>
<dbReference type="InterPro" id="IPR036389">
    <property type="entry name" value="RNase_III_sf"/>
</dbReference>
<dbReference type="PROSITE" id="PS51194">
    <property type="entry name" value="HELICASE_CTER"/>
    <property type="match status" value="1"/>
</dbReference>
<dbReference type="GO" id="GO:0003723">
    <property type="term" value="F:RNA binding"/>
    <property type="evidence" value="ECO:0007669"/>
    <property type="project" value="UniProtKB-UniRule"/>
</dbReference>
<evidence type="ECO:0000259" key="8">
    <source>
        <dbReference type="PROSITE" id="PS50142"/>
    </source>
</evidence>
<dbReference type="Gene3D" id="1.10.1520.10">
    <property type="entry name" value="Ribonuclease III domain"/>
    <property type="match status" value="2"/>
</dbReference>
<dbReference type="SUPFAM" id="SSF69065">
    <property type="entry name" value="RNase III domain-like"/>
    <property type="match status" value="2"/>
</dbReference>
<dbReference type="SMART" id="SM00487">
    <property type="entry name" value="DEXDc"/>
    <property type="match status" value="1"/>
</dbReference>
<feature type="domain" description="RNase III" evidence="8">
    <location>
        <begin position="1062"/>
        <end position="1214"/>
    </location>
</feature>
<dbReference type="GO" id="GO:0030422">
    <property type="term" value="P:siRNA processing"/>
    <property type="evidence" value="ECO:0007669"/>
    <property type="project" value="TreeGrafter"/>
</dbReference>
<evidence type="ECO:0000256" key="2">
    <source>
        <dbReference type="ARBA" id="ARBA00022741"/>
    </source>
</evidence>
<dbReference type="GO" id="GO:0005524">
    <property type="term" value="F:ATP binding"/>
    <property type="evidence" value="ECO:0007669"/>
    <property type="project" value="UniProtKB-KW"/>
</dbReference>
<dbReference type="InterPro" id="IPR014001">
    <property type="entry name" value="Helicase_ATP-bd"/>
</dbReference>
<dbReference type="PROSITE" id="PS50142">
    <property type="entry name" value="RNASE_3_2"/>
    <property type="match status" value="2"/>
</dbReference>
<dbReference type="GO" id="GO:0005737">
    <property type="term" value="C:cytoplasm"/>
    <property type="evidence" value="ECO:0007669"/>
    <property type="project" value="TreeGrafter"/>
</dbReference>
<reference evidence="12 13" key="1">
    <citation type="journal article" date="2016" name="Mol. Biol. Evol.">
        <title>Comparative Genomics of Early-Diverging Mushroom-Forming Fungi Provides Insights into the Origins of Lignocellulose Decay Capabilities.</title>
        <authorList>
            <person name="Nagy L.G."/>
            <person name="Riley R."/>
            <person name="Tritt A."/>
            <person name="Adam C."/>
            <person name="Daum C."/>
            <person name="Floudas D."/>
            <person name="Sun H."/>
            <person name="Yadav J.S."/>
            <person name="Pangilinan J."/>
            <person name="Larsson K.H."/>
            <person name="Matsuura K."/>
            <person name="Barry K."/>
            <person name="Labutti K."/>
            <person name="Kuo R."/>
            <person name="Ohm R.A."/>
            <person name="Bhattacharya S.S."/>
            <person name="Shirouzu T."/>
            <person name="Yoshinaga Y."/>
            <person name="Martin F.M."/>
            <person name="Grigoriev I.V."/>
            <person name="Hibbett D.S."/>
        </authorList>
    </citation>
    <scope>NUCLEOTIDE SEQUENCE [LARGE SCALE GENOMIC DNA]</scope>
    <source>
        <strain evidence="12 13">HHB10207 ss-3</strain>
    </source>
</reference>
<evidence type="ECO:0000313" key="12">
    <source>
        <dbReference type="EMBL" id="KZT34024.1"/>
    </source>
</evidence>
<feature type="domain" description="RNase III" evidence="8">
    <location>
        <begin position="1257"/>
        <end position="1447"/>
    </location>
</feature>
<dbReference type="InterPro" id="IPR038248">
    <property type="entry name" value="Dicer_dimer_sf"/>
</dbReference>
<dbReference type="InterPro" id="IPR011545">
    <property type="entry name" value="DEAD/DEAH_box_helicase_dom"/>
</dbReference>
<proteinExistence type="inferred from homology"/>
<evidence type="ECO:0000256" key="7">
    <source>
        <dbReference type="SAM" id="MobiDB-lite"/>
    </source>
</evidence>
<keyword evidence="6" id="KW-0694">RNA-binding</keyword>
<dbReference type="InterPro" id="IPR001650">
    <property type="entry name" value="Helicase_C-like"/>
</dbReference>
<dbReference type="CDD" id="cd18034">
    <property type="entry name" value="DEXHc_dicer"/>
    <property type="match status" value="1"/>
</dbReference>
<evidence type="ECO:0000256" key="4">
    <source>
        <dbReference type="ARBA" id="ARBA00022806"/>
    </source>
</evidence>
<feature type="domain" description="Dicer dsRNA-binding fold" evidence="11">
    <location>
        <begin position="635"/>
        <end position="745"/>
    </location>
</feature>
<dbReference type="SMART" id="SM00490">
    <property type="entry name" value="HELICc"/>
    <property type="match status" value="1"/>
</dbReference>
<dbReference type="Pfam" id="PF00636">
    <property type="entry name" value="Ribonuclease_3"/>
    <property type="match status" value="2"/>
</dbReference>
<evidence type="ECO:0000256" key="6">
    <source>
        <dbReference type="PROSITE-ProRule" id="PRU00657"/>
    </source>
</evidence>
<feature type="domain" description="Helicase ATP-binding" evidence="9">
    <location>
        <begin position="27"/>
        <end position="212"/>
    </location>
</feature>
<dbReference type="EMBL" id="KV428204">
    <property type="protein sequence ID" value="KZT34024.1"/>
    <property type="molecule type" value="Genomic_DNA"/>
</dbReference>
<evidence type="ECO:0000259" key="11">
    <source>
        <dbReference type="PROSITE" id="PS51327"/>
    </source>
</evidence>
<dbReference type="PROSITE" id="PS00517">
    <property type="entry name" value="RNASE_3_1"/>
    <property type="match status" value="1"/>
</dbReference>
<dbReference type="Gene3D" id="3.30.160.380">
    <property type="entry name" value="Dicer dimerisation domain"/>
    <property type="match status" value="1"/>
</dbReference>
<sequence length="1545" mass="174801">MPRHNLRKQGSDSDAALPLTRGYQQELLEESLKSNIIIALPTGSGKTHIAILRIRAELDKGENKVSWFLCPTVALCEQQHAIISTILPKVGLILGYMEPDKWLSRSLWDGILSTHNVVVSTPAILLDALHHGYVVLQEDISLLIFDEAHHAVENNPYNRIMHEFYYRRGRPPLDPSTVPNGHRNPSILGLTASPLLGLNVQMSLAILEKNLDARVRTAQLNDIELQQYVHRPQLQFYLYESLEFPLFRDQLPHNLRLLHETVETLPIDADPSIKSLRSKIASLSRTNTMPGTIESLNEKLAKAVLTKNTFTHKNLRALMYAADEIYKEMGVWGCEWYIGKSLEQARDTRMRLIGKLSKWPSSEFEYFIRIVDDLYSRLVIPSVTDQDFDAEGVCSVKVKALIDALVSQKTASEATDESFSGLIFVERRDAVVVLTEILSRHPLTASPIFRCGSLVGASDDTRRRTVFDLQKNFFSRNRSERGFADEPSTSNNTSDDNGLINSHTSKDTLAAFRIGLLNVLICTSVAEEGLDIRACNNVIRFDPPKNVRSWAQSRGRARKERSVFTILVDDSQPERYAEWMEVEHAMERGYKEEKERNQRYIDSIKDAMDETDDSDELPQVFEVLETGATVSLNSAVAHLNHFSNCLPQSVYFSNAPVYTFTPEQKYSISSSGAYLPPPPSLGPFGATVTLSSLLPHNLRTFTTPQEHRTKYRAKRAAAFKAYVQLYKAGLLNDHLLPLMEDMEIETEAGVREILKQEIEKRDGFAKVLKQIDPWLYRRDQSDATREDAEQDDDSSEQWWESTITVEGLATLRLISRVDIAPAIQGMPPYIIETPTIKHPLVIHSIGPFSPHDISQLHADLEKARLFTRRLFWSRWGGWMRWNNLDFSVLFLPLDGEFVSELQPYRILSDLYIPGREYLELHHGTIPQHPMLLRAGKYRRPHFTHAMSHERLSTTGIIKMALQFDEVDPIPNSPYVVAKHVPRRTTYFQDNFSDGNPNQTLDLTLVPPEGCTIDLLPPELLRMSTFLPCILRALTLGLTAAFALDDIISKVPESSVPVQHLPNISIPLMTVAITAPVSHEPADYQRMETLGDSVLKFLTCLELLVEHDAWHEGYLSKAKDHTVSNARLSRAAIERCLPRFIIREVFLGRKWRPPVASMPAEDEEDENDLQGFADPSVSSHSAISATHEPTHMEMSTKTLADVVESIIAACHLSGGLDCAVEFLRSFLPDERFTWMPIINRVETIVERVNDLPWYPAQLNSVERLIEHQFEHRSLLMEALCHASYQGAHDMRSTAAVSHSYDRLEFLGDSLLDLLVVEWLYKYSGEDLAPGQMHPYKICVVNSHFLGFLALDRSIQETTKKVVEKAGDPQISEDVEEVYLWQSMLHSSPMIMDHQAACAVRFQKERKGLHEAFERGTKYPWAALTRLQAYKFFGDMVESIIGAVYLDSGGSLEIVSKLLTHLGIFRLLERLVVEKVDIQHPVSTLFERTSTKLQTLDYDVVKENGMSVCVINVDGKHICTHTEPGTDDAAKEAAKTTGAERALEILQ</sequence>
<feature type="compositionally biased region" description="Polar residues" evidence="7">
    <location>
        <begin position="487"/>
        <end position="500"/>
    </location>
</feature>
<keyword evidence="4" id="KW-0347">Helicase</keyword>
<dbReference type="GO" id="GO:0005634">
    <property type="term" value="C:nucleus"/>
    <property type="evidence" value="ECO:0007669"/>
    <property type="project" value="TreeGrafter"/>
</dbReference>
<keyword evidence="3 12" id="KW-0378">Hydrolase</keyword>
<keyword evidence="13" id="KW-1185">Reference proteome</keyword>
<dbReference type="SUPFAM" id="SSF54768">
    <property type="entry name" value="dsRNA-binding domain-like"/>
    <property type="match status" value="1"/>
</dbReference>
<name>A0A165Z7M0_9AGAM</name>
<dbReference type="Proteomes" id="UP000076798">
    <property type="component" value="Unassembled WGS sequence"/>
</dbReference>
<dbReference type="CDD" id="cd00593">
    <property type="entry name" value="RIBOc"/>
    <property type="match status" value="2"/>
</dbReference>
<feature type="region of interest" description="Disordered" evidence="7">
    <location>
        <begin position="479"/>
        <end position="500"/>
    </location>
</feature>
<dbReference type="Pfam" id="PF00270">
    <property type="entry name" value="DEAD"/>
    <property type="match status" value="1"/>
</dbReference>
<dbReference type="PROSITE" id="PS51327">
    <property type="entry name" value="DICER_DSRBF"/>
    <property type="match status" value="1"/>
</dbReference>
<dbReference type="STRING" id="1314776.A0A165Z7M0"/>
<dbReference type="InterPro" id="IPR005034">
    <property type="entry name" value="Dicer_dimerisation"/>
</dbReference>
<dbReference type="Pfam" id="PF03368">
    <property type="entry name" value="Dicer_dimer"/>
    <property type="match status" value="1"/>
</dbReference>
<keyword evidence="2" id="KW-0547">Nucleotide-binding</keyword>
<evidence type="ECO:0000256" key="5">
    <source>
        <dbReference type="ARBA" id="ARBA00022840"/>
    </source>
</evidence>
<keyword evidence="1" id="KW-0677">Repeat</keyword>
<organism evidence="12 13">
    <name type="scientific">Sistotremastrum suecicum HHB10207 ss-3</name>
    <dbReference type="NCBI Taxonomy" id="1314776"/>
    <lineage>
        <taxon>Eukaryota</taxon>
        <taxon>Fungi</taxon>
        <taxon>Dikarya</taxon>
        <taxon>Basidiomycota</taxon>
        <taxon>Agaricomycotina</taxon>
        <taxon>Agaricomycetes</taxon>
        <taxon>Sistotremastrales</taxon>
        <taxon>Sistotremastraceae</taxon>
        <taxon>Sistotremastrum</taxon>
    </lineage>
</organism>
<keyword evidence="5" id="KW-0067">ATP-binding</keyword>
<dbReference type="OrthoDB" id="416741at2759"/>
<dbReference type="GO" id="GO:0004525">
    <property type="term" value="F:ribonuclease III activity"/>
    <property type="evidence" value="ECO:0007669"/>
    <property type="project" value="InterPro"/>
</dbReference>
<evidence type="ECO:0000259" key="10">
    <source>
        <dbReference type="PROSITE" id="PS51194"/>
    </source>
</evidence>
<dbReference type="PANTHER" id="PTHR14950:SF37">
    <property type="entry name" value="ENDORIBONUCLEASE DICER"/>
    <property type="match status" value="1"/>
</dbReference>